<comment type="caution">
    <text evidence="1">The sequence shown here is derived from an EMBL/GenBank/DDBJ whole genome shotgun (WGS) entry which is preliminary data.</text>
</comment>
<evidence type="ECO:0000313" key="1">
    <source>
        <dbReference type="EMBL" id="CAB3231253.1"/>
    </source>
</evidence>
<accession>A0A8S0ZET8</accession>
<sequence length="125" mass="14052">MCEFIASGWCSDAAGFATQIICAPIDLSSDVVEQCGDGGRGRTGSVQHVLYIGTRQRATPSEHGRLRRQFFFITHPKASPAWILWKLCQSRRLYRDEGVGMSTHTTLPRSIWSPQEHPSVEMYKP</sequence>
<proteinExistence type="predicted"/>
<dbReference type="Proteomes" id="UP000494256">
    <property type="component" value="Unassembled WGS sequence"/>
</dbReference>
<evidence type="ECO:0000313" key="2">
    <source>
        <dbReference type="Proteomes" id="UP000494256"/>
    </source>
</evidence>
<dbReference type="EMBL" id="CADEBD010000288">
    <property type="protein sequence ID" value="CAB3231253.1"/>
    <property type="molecule type" value="Genomic_DNA"/>
</dbReference>
<dbReference type="AlphaFoldDB" id="A0A8S0ZET8"/>
<gene>
    <name evidence="1" type="ORF">APLA_LOCUS5089</name>
</gene>
<dbReference type="OrthoDB" id="6081971at2759"/>
<organism evidence="1 2">
    <name type="scientific">Arctia plantaginis</name>
    <name type="common">Wood tiger moth</name>
    <name type="synonym">Phalaena plantaginis</name>
    <dbReference type="NCBI Taxonomy" id="874455"/>
    <lineage>
        <taxon>Eukaryota</taxon>
        <taxon>Metazoa</taxon>
        <taxon>Ecdysozoa</taxon>
        <taxon>Arthropoda</taxon>
        <taxon>Hexapoda</taxon>
        <taxon>Insecta</taxon>
        <taxon>Pterygota</taxon>
        <taxon>Neoptera</taxon>
        <taxon>Endopterygota</taxon>
        <taxon>Lepidoptera</taxon>
        <taxon>Glossata</taxon>
        <taxon>Ditrysia</taxon>
        <taxon>Noctuoidea</taxon>
        <taxon>Erebidae</taxon>
        <taxon>Arctiinae</taxon>
        <taxon>Arctia</taxon>
    </lineage>
</organism>
<reference evidence="1 2" key="1">
    <citation type="submission" date="2020-04" db="EMBL/GenBank/DDBJ databases">
        <authorList>
            <person name="Wallbank WR R."/>
            <person name="Pardo Diaz C."/>
            <person name="Kozak K."/>
            <person name="Martin S."/>
            <person name="Jiggins C."/>
            <person name="Moest M."/>
            <person name="Warren A I."/>
            <person name="Byers J.R.P. K."/>
            <person name="Montejo-Kovacevich G."/>
            <person name="Yen C E."/>
        </authorList>
    </citation>
    <scope>NUCLEOTIDE SEQUENCE [LARGE SCALE GENOMIC DNA]</scope>
</reference>
<name>A0A8S0ZET8_ARCPL</name>
<protein>
    <submittedName>
        <fullName evidence="1">Uncharacterized protein</fullName>
    </submittedName>
</protein>